<reference evidence="3 4" key="1">
    <citation type="submission" date="2018-05" db="EMBL/GenBank/DDBJ databases">
        <title>Genomic Encyclopedia of Type Strains, Phase IV (KMG-IV): sequencing the most valuable type-strain genomes for metagenomic binning, comparative biology and taxonomic classification.</title>
        <authorList>
            <person name="Goeker M."/>
        </authorList>
    </citation>
    <scope>NUCLEOTIDE SEQUENCE [LARGE SCALE GENOMIC DNA]</scope>
    <source>
        <strain evidence="3 4">DSM 7229</strain>
    </source>
</reference>
<evidence type="ECO:0000256" key="2">
    <source>
        <dbReference type="RuleBase" id="RU362097"/>
    </source>
</evidence>
<dbReference type="EMBL" id="QGGM01000001">
    <property type="protein sequence ID" value="PWK15192.1"/>
    <property type="molecule type" value="Genomic_DNA"/>
</dbReference>
<evidence type="ECO:0000256" key="1">
    <source>
        <dbReference type="ARBA" id="ARBA00007613"/>
    </source>
</evidence>
<dbReference type="RefSeq" id="WP_109589280.1">
    <property type="nucleotide sequence ID" value="NZ_CAJGZY010000001.1"/>
</dbReference>
<dbReference type="PANTHER" id="PTHR30203">
    <property type="entry name" value="OUTER MEMBRANE CATION EFFLUX PROTEIN"/>
    <property type="match status" value="1"/>
</dbReference>
<keyword evidence="2" id="KW-0564">Palmitate</keyword>
<evidence type="ECO:0000313" key="4">
    <source>
        <dbReference type="Proteomes" id="UP000245655"/>
    </source>
</evidence>
<keyword evidence="2" id="KW-0449">Lipoprotein</keyword>
<keyword evidence="4" id="KW-1185">Reference proteome</keyword>
<dbReference type="SUPFAM" id="SSF56954">
    <property type="entry name" value="Outer membrane efflux proteins (OEP)"/>
    <property type="match status" value="1"/>
</dbReference>
<keyword evidence="2" id="KW-0812">Transmembrane</keyword>
<dbReference type="InterPro" id="IPR010131">
    <property type="entry name" value="MdtP/NodT-like"/>
</dbReference>
<dbReference type="PANTHER" id="PTHR30203:SF32">
    <property type="entry name" value="CATION EFFLUX SYSTEM PROTEIN CUSC"/>
    <property type="match status" value="1"/>
</dbReference>
<accession>A0A2V2A5Q7</accession>
<dbReference type="Proteomes" id="UP000245655">
    <property type="component" value="Unassembled WGS sequence"/>
</dbReference>
<name>A0A2V2A5Q7_PSYIM</name>
<evidence type="ECO:0000313" key="3">
    <source>
        <dbReference type="EMBL" id="PWK15192.1"/>
    </source>
</evidence>
<comment type="similarity">
    <text evidence="1 2">Belongs to the outer membrane factor (OMF) (TC 1.B.17) family.</text>
</comment>
<dbReference type="GO" id="GO:0015562">
    <property type="term" value="F:efflux transmembrane transporter activity"/>
    <property type="evidence" value="ECO:0007669"/>
    <property type="project" value="InterPro"/>
</dbReference>
<dbReference type="GeneID" id="60253913"/>
<keyword evidence="2" id="KW-1134">Transmembrane beta strand</keyword>
<dbReference type="InterPro" id="IPR003423">
    <property type="entry name" value="OMP_efflux"/>
</dbReference>
<protein>
    <submittedName>
        <fullName evidence="3">Multidrug efflux system outer membrane protein</fullName>
    </submittedName>
</protein>
<proteinExistence type="inferred from homology"/>
<dbReference type="Gene3D" id="1.20.1600.10">
    <property type="entry name" value="Outer membrane efflux proteins (OEP)"/>
    <property type="match status" value="1"/>
</dbReference>
<gene>
    <name evidence="3" type="ORF">C8D84_101138</name>
</gene>
<dbReference type="Pfam" id="PF02321">
    <property type="entry name" value="OEP"/>
    <property type="match status" value="2"/>
</dbReference>
<sequence length="603" mass="64976">MSVQKIYNTNSVAVANIAITAQPAGSHMRRNAGRLIGLTVLAMSMAACNTIPKADMRPVLAEPNIPIEQTYGAFDKETVSSADQASIAGQRWQNFYSDERLKGLIALGLENNKDFESARLAIEKARAQYQITDLNDLPAINGNGGYTRQAQNRTDKNPNSSYNVNLGLANYELDFWGKIASLKDQALQNFLATTATKDSTQISLISNIAQSYANLSYSLAQLKLAEATVESREKSLFIADKRFEAGIDPKLPSLQASASLENAKLAVLRAQSSILKSRNALQFLVGGPIPTNLIPTPAVSNITSQQIFSAGLPSELLRYRPDVLQAEYNLKAAGANIEVARASYFPSISLASSIGVSSGSLDDLFKSGAVGWSFGPSISVPIFDAGRLDANYDVAKIEREQTLTGYEKSIQTAFREVSDVLATRATLGEQLEAQYRLQDNFEQTFQIADERFKAGIANYLDVLDAQRSLFSTQQGILDLELQKIVSQVELYQVLGGGANLDVPTAIPVPHKNLVQLVNLPANSNKAKAANAIDAASSARVASAQEANAIKQAQPSETATFEPTAVVDVNNDGKKDAAVGVVTKQTTYNETSVEQVSVTQIVEP</sequence>
<dbReference type="AlphaFoldDB" id="A0A2V2A5Q7"/>
<comment type="subcellular location">
    <subcellularLocation>
        <location evidence="2">Cell outer membrane</location>
        <topology evidence="2">Lipid-anchor</topology>
    </subcellularLocation>
</comment>
<keyword evidence="2" id="KW-0472">Membrane</keyword>
<dbReference type="Gene3D" id="2.20.200.10">
    <property type="entry name" value="Outer membrane efflux proteins (OEP)"/>
    <property type="match status" value="1"/>
</dbReference>
<dbReference type="NCBIfam" id="TIGR01845">
    <property type="entry name" value="outer_NodT"/>
    <property type="match status" value="1"/>
</dbReference>
<dbReference type="GO" id="GO:0009279">
    <property type="term" value="C:cell outer membrane"/>
    <property type="evidence" value="ECO:0007669"/>
    <property type="project" value="UniProtKB-SubCell"/>
</dbReference>
<comment type="caution">
    <text evidence="3">The sequence shown here is derived from an EMBL/GenBank/DDBJ whole genome shotgun (WGS) entry which is preliminary data.</text>
</comment>
<organism evidence="3 4">
    <name type="scientific">Psychrobacter immobilis</name>
    <dbReference type="NCBI Taxonomy" id="498"/>
    <lineage>
        <taxon>Bacteria</taxon>
        <taxon>Pseudomonadati</taxon>
        <taxon>Pseudomonadota</taxon>
        <taxon>Gammaproteobacteria</taxon>
        <taxon>Moraxellales</taxon>
        <taxon>Moraxellaceae</taxon>
        <taxon>Psychrobacter</taxon>
    </lineage>
</organism>